<organism evidence="3 4">
    <name type="scientific">Pseudooceanicola atlanticus</name>
    <dbReference type="NCBI Taxonomy" id="1461694"/>
    <lineage>
        <taxon>Bacteria</taxon>
        <taxon>Pseudomonadati</taxon>
        <taxon>Pseudomonadota</taxon>
        <taxon>Alphaproteobacteria</taxon>
        <taxon>Rhodobacterales</taxon>
        <taxon>Paracoccaceae</taxon>
        <taxon>Pseudooceanicola</taxon>
    </lineage>
</organism>
<evidence type="ECO:0000313" key="4">
    <source>
        <dbReference type="Proteomes" id="UP000030004"/>
    </source>
</evidence>
<dbReference type="eggNOG" id="COG4233">
    <property type="taxonomic scope" value="Bacteria"/>
</dbReference>
<feature type="signal peptide" evidence="1">
    <location>
        <begin position="1"/>
        <end position="19"/>
    </location>
</feature>
<protein>
    <recommendedName>
        <fullName evidence="2">Thiol:disulfide interchange protein DsbD N-terminal domain-containing protein</fullName>
    </recommendedName>
</protein>
<name>A0A0A0EH61_9RHOB</name>
<feature type="domain" description="Thiol:disulfide interchange protein DsbD N-terminal" evidence="2">
    <location>
        <begin position="28"/>
        <end position="139"/>
    </location>
</feature>
<feature type="chain" id="PRO_5001961544" description="Thiol:disulfide interchange protein DsbD N-terminal domain-containing protein" evidence="1">
    <location>
        <begin position="20"/>
        <end position="266"/>
    </location>
</feature>
<dbReference type="AlphaFoldDB" id="A0A0A0EH61"/>
<evidence type="ECO:0000259" key="2">
    <source>
        <dbReference type="Pfam" id="PF11412"/>
    </source>
</evidence>
<gene>
    <name evidence="3" type="ORF">ATO9_05175</name>
</gene>
<evidence type="ECO:0000256" key="1">
    <source>
        <dbReference type="SAM" id="SignalP"/>
    </source>
</evidence>
<sequence length="266" mass="28941">MIRRLTTLIAALAAVPALANPYDAHVSARLLPGWQQADGSHVAALEVTLSDGWKTYWRAPGDAGVPPVFSWSGSRNVHSVQVIWPRPEVFYQNGMRSIGYSKRMVLPLRIEPRGNGGQMQLDGDIQIGICSDVCVPMTLSLDAVQLPDQGRRDPAIAAALADRPYSGREVGLRDVSCAVEPGPKKMRLRAEIDMPAIGGTEHVVFETSNPAIWIAEAKTRREGNRLIAETELMQMNGQPFALDRSGLRLTVLGADRAVDIQGCPAR</sequence>
<reference evidence="3 4" key="1">
    <citation type="journal article" date="2015" name="Antonie Van Leeuwenhoek">
        <title>Pseudooceanicola atlanticus gen. nov. sp. nov., isolated from surface seawater of the Atlantic Ocean and reclassification of Oceanicola batsensis, Oceanicola marinus, Oceanicola nitratireducens, Oceanicola nanhaiensis, Oceanicola antarcticus and Oceanicola flagellatus, as Pseudooceanicola batsensis comb. nov., Pseudooceanicola marinus comb. nov., Pseudooceanicola nitratireducens comb. nov., Pseudooceanicola nanhaiensis comb. nov., Pseudooceanicola antarcticus comb. nov., and Pseudooceanicola flagellatus comb. nov.</title>
        <authorList>
            <person name="Lai Q."/>
            <person name="Li G."/>
            <person name="Liu X."/>
            <person name="Du Y."/>
            <person name="Sun F."/>
            <person name="Shao Z."/>
        </authorList>
    </citation>
    <scope>NUCLEOTIDE SEQUENCE [LARGE SCALE GENOMIC DNA]</scope>
    <source>
        <strain evidence="3 4">22II-s11g</strain>
    </source>
</reference>
<dbReference type="EMBL" id="AQQX01000002">
    <property type="protein sequence ID" value="KGM49418.1"/>
    <property type="molecule type" value="Genomic_DNA"/>
</dbReference>
<dbReference type="RefSeq" id="WP_043747358.1">
    <property type="nucleotide sequence ID" value="NZ_CP051248.1"/>
</dbReference>
<dbReference type="InterPro" id="IPR028250">
    <property type="entry name" value="DsbDN"/>
</dbReference>
<dbReference type="STRING" id="1461694.ATO9_05175"/>
<dbReference type="Proteomes" id="UP000030004">
    <property type="component" value="Unassembled WGS sequence"/>
</dbReference>
<dbReference type="OrthoDB" id="9811036at2"/>
<accession>A0A0A0EH61</accession>
<dbReference type="Pfam" id="PF11412">
    <property type="entry name" value="DsbD_N"/>
    <property type="match status" value="1"/>
</dbReference>
<evidence type="ECO:0000313" key="3">
    <source>
        <dbReference type="EMBL" id="KGM49418.1"/>
    </source>
</evidence>
<comment type="caution">
    <text evidence="3">The sequence shown here is derived from an EMBL/GenBank/DDBJ whole genome shotgun (WGS) entry which is preliminary data.</text>
</comment>
<keyword evidence="4" id="KW-1185">Reference proteome</keyword>
<proteinExistence type="predicted"/>
<keyword evidence="1" id="KW-0732">Signal</keyword>